<dbReference type="EMBL" id="JAYMYS010000066">
    <property type="protein sequence ID" value="KAK7375214.1"/>
    <property type="molecule type" value="Genomic_DNA"/>
</dbReference>
<organism evidence="1 2">
    <name type="scientific">Psophocarpus tetragonolobus</name>
    <name type="common">Winged bean</name>
    <name type="synonym">Dolichos tetragonolobus</name>
    <dbReference type="NCBI Taxonomy" id="3891"/>
    <lineage>
        <taxon>Eukaryota</taxon>
        <taxon>Viridiplantae</taxon>
        <taxon>Streptophyta</taxon>
        <taxon>Embryophyta</taxon>
        <taxon>Tracheophyta</taxon>
        <taxon>Spermatophyta</taxon>
        <taxon>Magnoliopsida</taxon>
        <taxon>eudicotyledons</taxon>
        <taxon>Gunneridae</taxon>
        <taxon>Pentapetalae</taxon>
        <taxon>rosids</taxon>
        <taxon>fabids</taxon>
        <taxon>Fabales</taxon>
        <taxon>Fabaceae</taxon>
        <taxon>Papilionoideae</taxon>
        <taxon>50 kb inversion clade</taxon>
        <taxon>NPAAA clade</taxon>
        <taxon>indigoferoid/millettioid clade</taxon>
        <taxon>Phaseoleae</taxon>
        <taxon>Psophocarpus</taxon>
    </lineage>
</organism>
<evidence type="ECO:0000313" key="2">
    <source>
        <dbReference type="Proteomes" id="UP001386955"/>
    </source>
</evidence>
<name>A0AAN9RKU0_PSOTE</name>
<keyword evidence="2" id="KW-1185">Reference proteome</keyword>
<sequence>MYVDSGGEKTRGGYIREQVEGHHTEVRKVWQPKPKTHQEVPLAEIVRGNIEAGERCDPPIISEHTTNFAKPNHDSNFAKSNHGFMGNVNCGINEARDLEFLGHAETCIQHLDIRVAALNLEELMGTHDDASVGQQCVGRRLERKKFIMNSWSGILDCDSVCSMGTSLVDHDVECVEVGPLVRNVAVKQVYIPMAFHENLNKVARVWNQENATVYCQGNVSVDCKLAHHENCGESGVADVNRWKKWDQCGMSDPLMPLKSTISLTDADWESVLNEGNLVYIRIEPVTE</sequence>
<accession>A0AAN9RKU0</accession>
<protein>
    <submittedName>
        <fullName evidence="1">Uncharacterized protein</fullName>
    </submittedName>
</protein>
<comment type="caution">
    <text evidence="1">The sequence shown here is derived from an EMBL/GenBank/DDBJ whole genome shotgun (WGS) entry which is preliminary data.</text>
</comment>
<proteinExistence type="predicted"/>
<gene>
    <name evidence="1" type="ORF">VNO78_35907</name>
</gene>
<dbReference type="AlphaFoldDB" id="A0AAN9RKU0"/>
<dbReference type="Proteomes" id="UP001386955">
    <property type="component" value="Unassembled WGS sequence"/>
</dbReference>
<evidence type="ECO:0000313" key="1">
    <source>
        <dbReference type="EMBL" id="KAK7375214.1"/>
    </source>
</evidence>
<reference evidence="1 2" key="1">
    <citation type="submission" date="2024-01" db="EMBL/GenBank/DDBJ databases">
        <title>The genomes of 5 underutilized Papilionoideae crops provide insights into root nodulation and disease resistanc.</title>
        <authorList>
            <person name="Jiang F."/>
        </authorList>
    </citation>
    <scope>NUCLEOTIDE SEQUENCE [LARGE SCALE GENOMIC DNA]</scope>
    <source>
        <strain evidence="1">DUOXIRENSHENG_FW03</strain>
        <tissue evidence="1">Leaves</tissue>
    </source>
</reference>